<comment type="caution">
    <text evidence="3">The sequence shown here is derived from an EMBL/GenBank/DDBJ whole genome shotgun (WGS) entry which is preliminary data.</text>
</comment>
<protein>
    <submittedName>
        <fullName evidence="3">Phosphatase PAP2 family protein</fullName>
    </submittedName>
</protein>
<dbReference type="Proteomes" id="UP000824211">
    <property type="component" value="Unassembled WGS sequence"/>
</dbReference>
<keyword evidence="1" id="KW-1133">Transmembrane helix</keyword>
<reference evidence="3" key="2">
    <citation type="submission" date="2021-04" db="EMBL/GenBank/DDBJ databases">
        <authorList>
            <person name="Gilroy R."/>
        </authorList>
    </citation>
    <scope>NUCLEOTIDE SEQUENCE</scope>
    <source>
        <strain evidence="3">ChiHjej9B8-13557</strain>
    </source>
</reference>
<dbReference type="SUPFAM" id="SSF48317">
    <property type="entry name" value="Acid phosphatase/Vanadium-dependent haloperoxidase"/>
    <property type="match status" value="1"/>
</dbReference>
<dbReference type="EMBL" id="DWXX01000045">
    <property type="protein sequence ID" value="HJB58565.1"/>
    <property type="molecule type" value="Genomic_DNA"/>
</dbReference>
<organism evidence="3 4">
    <name type="scientific">Candidatus Faecalibacterium faecipullorum</name>
    <dbReference type="NCBI Taxonomy" id="2838578"/>
    <lineage>
        <taxon>Bacteria</taxon>
        <taxon>Bacillati</taxon>
        <taxon>Bacillota</taxon>
        <taxon>Clostridia</taxon>
        <taxon>Eubacteriales</taxon>
        <taxon>Oscillospiraceae</taxon>
        <taxon>Faecalibacterium</taxon>
    </lineage>
</organism>
<dbReference type="AlphaFoldDB" id="A0A9D2ME85"/>
<reference evidence="3" key="1">
    <citation type="journal article" date="2021" name="PeerJ">
        <title>Extensive microbial diversity within the chicken gut microbiome revealed by metagenomics and culture.</title>
        <authorList>
            <person name="Gilroy R."/>
            <person name="Ravi A."/>
            <person name="Getino M."/>
            <person name="Pursley I."/>
            <person name="Horton D.L."/>
            <person name="Alikhan N.F."/>
            <person name="Baker D."/>
            <person name="Gharbi K."/>
            <person name="Hall N."/>
            <person name="Watson M."/>
            <person name="Adriaenssens E.M."/>
            <person name="Foster-Nyarko E."/>
            <person name="Jarju S."/>
            <person name="Secka A."/>
            <person name="Antonio M."/>
            <person name="Oren A."/>
            <person name="Chaudhuri R.R."/>
            <person name="La Ragione R."/>
            <person name="Hildebrand F."/>
            <person name="Pallen M.J."/>
        </authorList>
    </citation>
    <scope>NUCLEOTIDE SEQUENCE</scope>
    <source>
        <strain evidence="3">ChiHjej9B8-13557</strain>
    </source>
</reference>
<feature type="transmembrane region" description="Helical" evidence="1">
    <location>
        <begin position="51"/>
        <end position="73"/>
    </location>
</feature>
<dbReference type="InterPro" id="IPR000326">
    <property type="entry name" value="PAP2/HPO"/>
</dbReference>
<evidence type="ECO:0000313" key="4">
    <source>
        <dbReference type="Proteomes" id="UP000824211"/>
    </source>
</evidence>
<keyword evidence="1" id="KW-0812">Transmembrane</keyword>
<sequence>MLNILRSRPHLWFQLYWVVYLVWFFTLDWTITDPAYIIHSPLDDLIPFCEWFIFPYCSWFLLLAGVTGLLWWFDTASYDKLCLTMFSGMTFCLILYMILPNGVDLRPTAAEVGRDNVAMDLMQLIWMADASNNVCPSIHCQSSGCMALAFAHSRLAAGRPWLKALAYGWAGLICVSTVFTKQHSVIDVFCGLALAAVWYWPLYRRARPKTGGR</sequence>
<feature type="transmembrane region" description="Helical" evidence="1">
    <location>
        <begin position="12"/>
        <end position="31"/>
    </location>
</feature>
<dbReference type="Pfam" id="PF01569">
    <property type="entry name" value="PAP2"/>
    <property type="match status" value="1"/>
</dbReference>
<feature type="transmembrane region" description="Helical" evidence="1">
    <location>
        <begin position="185"/>
        <end position="203"/>
    </location>
</feature>
<evidence type="ECO:0000256" key="1">
    <source>
        <dbReference type="SAM" id="Phobius"/>
    </source>
</evidence>
<dbReference type="Gene3D" id="1.20.144.10">
    <property type="entry name" value="Phosphatidic acid phosphatase type 2/haloperoxidase"/>
    <property type="match status" value="1"/>
</dbReference>
<feature type="domain" description="Phosphatidic acid phosphatase type 2/haloperoxidase" evidence="2">
    <location>
        <begin position="124"/>
        <end position="205"/>
    </location>
</feature>
<keyword evidence="1" id="KW-0472">Membrane</keyword>
<accession>A0A9D2ME85</accession>
<feature type="transmembrane region" description="Helical" evidence="1">
    <location>
        <begin position="80"/>
        <end position="99"/>
    </location>
</feature>
<gene>
    <name evidence="3" type="ORF">H9771_02710</name>
</gene>
<evidence type="ECO:0000313" key="3">
    <source>
        <dbReference type="EMBL" id="HJB58565.1"/>
    </source>
</evidence>
<evidence type="ECO:0000259" key="2">
    <source>
        <dbReference type="Pfam" id="PF01569"/>
    </source>
</evidence>
<proteinExistence type="predicted"/>
<dbReference type="InterPro" id="IPR036938">
    <property type="entry name" value="PAP2/HPO_sf"/>
</dbReference>
<name>A0A9D2ME85_9FIRM</name>